<comment type="caution">
    <text evidence="9">The sequence shown here is derived from an EMBL/GenBank/DDBJ whole genome shotgun (WGS) entry which is preliminary data.</text>
</comment>
<proteinExistence type="inferred from homology"/>
<name>A0AA46AJP6_9CLOT</name>
<dbReference type="Gene3D" id="1.20.81.30">
    <property type="entry name" value="Type II secretion system (T2SS), domain F"/>
    <property type="match status" value="2"/>
</dbReference>
<evidence type="ECO:0000256" key="3">
    <source>
        <dbReference type="ARBA" id="ARBA00022475"/>
    </source>
</evidence>
<comment type="subcellular location">
    <subcellularLocation>
        <location evidence="1">Cell membrane</location>
        <topology evidence="1">Multi-pass membrane protein</topology>
    </subcellularLocation>
</comment>
<dbReference type="InterPro" id="IPR018076">
    <property type="entry name" value="T2SS_GspF_dom"/>
</dbReference>
<feature type="domain" description="Type II secretion system protein GspF" evidence="8">
    <location>
        <begin position="232"/>
        <end position="352"/>
    </location>
</feature>
<dbReference type="Proteomes" id="UP001158066">
    <property type="component" value="Unassembled WGS sequence"/>
</dbReference>
<dbReference type="PANTHER" id="PTHR30012:SF0">
    <property type="entry name" value="TYPE II SECRETION SYSTEM PROTEIN F-RELATED"/>
    <property type="match status" value="1"/>
</dbReference>
<reference evidence="9" key="1">
    <citation type="submission" date="2017-05" db="EMBL/GenBank/DDBJ databases">
        <authorList>
            <person name="Varghese N."/>
            <person name="Submissions S."/>
        </authorList>
    </citation>
    <scope>NUCLEOTIDE SEQUENCE</scope>
    <source>
        <strain evidence="9">Su22</strain>
    </source>
</reference>
<dbReference type="EMBL" id="FXUF01000010">
    <property type="protein sequence ID" value="SMP62890.1"/>
    <property type="molecule type" value="Genomic_DNA"/>
</dbReference>
<evidence type="ECO:0000259" key="8">
    <source>
        <dbReference type="Pfam" id="PF00482"/>
    </source>
</evidence>
<keyword evidence="4 7" id="KW-0812">Transmembrane</keyword>
<evidence type="ECO:0000256" key="5">
    <source>
        <dbReference type="ARBA" id="ARBA00022989"/>
    </source>
</evidence>
<dbReference type="GO" id="GO:0005886">
    <property type="term" value="C:plasma membrane"/>
    <property type="evidence" value="ECO:0007669"/>
    <property type="project" value="UniProtKB-SubCell"/>
</dbReference>
<feature type="transmembrane region" description="Helical" evidence="7">
    <location>
        <begin position="333"/>
        <end position="354"/>
    </location>
</feature>
<evidence type="ECO:0000313" key="9">
    <source>
        <dbReference type="EMBL" id="SMP62890.1"/>
    </source>
</evidence>
<dbReference type="InterPro" id="IPR003004">
    <property type="entry name" value="GspF/PilC"/>
</dbReference>
<dbReference type="InterPro" id="IPR042094">
    <property type="entry name" value="T2SS_GspF_sf"/>
</dbReference>
<sequence length="361" mass="39539">METAETRPSSPRQITAANRLKPAALSLFCYQLSVLFRSGIPLLEGLSLLEKEMTDPRLKKAAAALYQDIHSGSTFQESITRQSGFPPYLTGMLAIAESTGRLDEETRRLSDYYDRLDQLEQRIKSAVAYPLILAVMMTAVVGLLIFRILPMFHQILVSIGGSIPGSTQVMVSVSRSLQQGGVVMMAVAALVVAGLVIYTRTGAGRARWDRWKLTFPLSRTLASKIIAFRISHALSLLTAGGMAFDESLQWTESIVENQYAAGQLRACRKAIAEGTPVAEAFEQVTILPELLIRMVRIGAQTGQVEDFLARSAVMYQQETDRSLQRLTAIVEPALVIVLSLIIGVILMAVMLPLIQILSTIG</sequence>
<dbReference type="AlphaFoldDB" id="A0AA46AJP6"/>
<dbReference type="PRINTS" id="PR00812">
    <property type="entry name" value="BCTERIALGSPF"/>
</dbReference>
<evidence type="ECO:0000256" key="4">
    <source>
        <dbReference type="ARBA" id="ARBA00022692"/>
    </source>
</evidence>
<keyword evidence="10" id="KW-1185">Reference proteome</keyword>
<feature type="transmembrane region" description="Helical" evidence="7">
    <location>
        <begin position="126"/>
        <end position="149"/>
    </location>
</feature>
<evidence type="ECO:0000256" key="6">
    <source>
        <dbReference type="ARBA" id="ARBA00023136"/>
    </source>
</evidence>
<evidence type="ECO:0000313" key="10">
    <source>
        <dbReference type="Proteomes" id="UP001158066"/>
    </source>
</evidence>
<dbReference type="PANTHER" id="PTHR30012">
    <property type="entry name" value="GENERAL SECRETION PATHWAY PROTEIN"/>
    <property type="match status" value="1"/>
</dbReference>
<comment type="similarity">
    <text evidence="2">Belongs to the GSP F family.</text>
</comment>
<keyword evidence="6 7" id="KW-0472">Membrane</keyword>
<dbReference type="Pfam" id="PF00482">
    <property type="entry name" value="T2SSF"/>
    <property type="match status" value="2"/>
</dbReference>
<evidence type="ECO:0000256" key="2">
    <source>
        <dbReference type="ARBA" id="ARBA00005745"/>
    </source>
</evidence>
<keyword evidence="5 7" id="KW-1133">Transmembrane helix</keyword>
<gene>
    <name evidence="9" type="ORF">SAMN06296020_110122</name>
</gene>
<evidence type="ECO:0000256" key="1">
    <source>
        <dbReference type="ARBA" id="ARBA00004651"/>
    </source>
</evidence>
<protein>
    <submittedName>
        <fullName evidence="9">Type IV pilus assembly protein PilC</fullName>
    </submittedName>
</protein>
<feature type="domain" description="Type II secretion system protein GspF" evidence="8">
    <location>
        <begin position="28"/>
        <end position="150"/>
    </location>
</feature>
<feature type="transmembrane region" description="Helical" evidence="7">
    <location>
        <begin position="180"/>
        <end position="200"/>
    </location>
</feature>
<keyword evidence="3" id="KW-1003">Cell membrane</keyword>
<accession>A0AA46AJP6</accession>
<organism evidence="9 10">
    <name type="scientific">Anoxynatronum buryatiense</name>
    <dbReference type="NCBI Taxonomy" id="489973"/>
    <lineage>
        <taxon>Bacteria</taxon>
        <taxon>Bacillati</taxon>
        <taxon>Bacillota</taxon>
        <taxon>Clostridia</taxon>
        <taxon>Eubacteriales</taxon>
        <taxon>Clostridiaceae</taxon>
        <taxon>Anoxynatronum</taxon>
    </lineage>
</organism>
<dbReference type="RefSeq" id="WP_283409906.1">
    <property type="nucleotide sequence ID" value="NZ_FXUF01000010.1"/>
</dbReference>
<evidence type="ECO:0000256" key="7">
    <source>
        <dbReference type="SAM" id="Phobius"/>
    </source>
</evidence>